<dbReference type="GO" id="GO:0006355">
    <property type="term" value="P:regulation of DNA-templated transcription"/>
    <property type="evidence" value="ECO:0007669"/>
    <property type="project" value="InterPro"/>
</dbReference>
<evidence type="ECO:0000256" key="1">
    <source>
        <dbReference type="ARBA" id="ARBA00004123"/>
    </source>
</evidence>
<comment type="subcellular location">
    <subcellularLocation>
        <location evidence="1">Nucleus</location>
    </subcellularLocation>
</comment>
<dbReference type="InterPro" id="IPR044660">
    <property type="entry name" value="IBH1-like"/>
</dbReference>
<dbReference type="GO" id="GO:0005634">
    <property type="term" value="C:nucleus"/>
    <property type="evidence" value="ECO:0007669"/>
    <property type="project" value="UniProtKB-SubCell"/>
</dbReference>
<dbReference type="PANTHER" id="PTHR33124:SF43">
    <property type="entry name" value="TRANSCRIPTION FACTOR PAR2"/>
    <property type="match status" value="1"/>
</dbReference>
<feature type="region of interest" description="Disordered" evidence="5">
    <location>
        <begin position="1"/>
        <end position="79"/>
    </location>
</feature>
<keyword evidence="7" id="KW-1185">Reference proteome</keyword>
<reference evidence="6" key="1">
    <citation type="journal article" date="2023" name="Plant J.">
        <title>The genome of the king protea, Protea cynaroides.</title>
        <authorList>
            <person name="Chang J."/>
            <person name="Duong T.A."/>
            <person name="Schoeman C."/>
            <person name="Ma X."/>
            <person name="Roodt D."/>
            <person name="Barker N."/>
            <person name="Li Z."/>
            <person name="Van de Peer Y."/>
            <person name="Mizrachi E."/>
        </authorList>
    </citation>
    <scope>NUCLEOTIDE SEQUENCE</scope>
    <source>
        <tissue evidence="6">Young leaves</tissue>
    </source>
</reference>
<evidence type="ECO:0000256" key="4">
    <source>
        <dbReference type="ARBA" id="ARBA00023242"/>
    </source>
</evidence>
<feature type="compositionally biased region" description="Basic residues" evidence="5">
    <location>
        <begin position="39"/>
        <end position="57"/>
    </location>
</feature>
<evidence type="ECO:0000313" key="6">
    <source>
        <dbReference type="EMBL" id="KAJ4977246.1"/>
    </source>
</evidence>
<evidence type="ECO:0000256" key="3">
    <source>
        <dbReference type="ARBA" id="ARBA00023163"/>
    </source>
</evidence>
<evidence type="ECO:0000256" key="5">
    <source>
        <dbReference type="SAM" id="MobiDB-lite"/>
    </source>
</evidence>
<name>A0A9Q0KV30_9MAGN</name>
<dbReference type="PANTHER" id="PTHR33124">
    <property type="entry name" value="TRANSCRIPTION FACTOR IBH1-LIKE 1"/>
    <property type="match status" value="1"/>
</dbReference>
<feature type="compositionally biased region" description="Basic and acidic residues" evidence="5">
    <location>
        <begin position="16"/>
        <end position="29"/>
    </location>
</feature>
<sequence>METTQDHETSPTFPTTEKKKTHQECEMNHEALQSSNGFFHRRPRSKAINKRLHRKRSNTKEKLERNNSNASSDGEEDKVGVEKRIKMLQSIIPGGESFGIEKLFEETALYILALQGQVKAIKILTSFFESLEKEKSKFGV</sequence>
<dbReference type="AlphaFoldDB" id="A0A9Q0KV30"/>
<protein>
    <submittedName>
        <fullName evidence="6">Uncharacterized protein</fullName>
    </submittedName>
</protein>
<evidence type="ECO:0000256" key="2">
    <source>
        <dbReference type="ARBA" id="ARBA00023015"/>
    </source>
</evidence>
<evidence type="ECO:0000313" key="7">
    <source>
        <dbReference type="Proteomes" id="UP001141806"/>
    </source>
</evidence>
<keyword evidence="2" id="KW-0805">Transcription regulation</keyword>
<dbReference type="OrthoDB" id="1363133at2759"/>
<organism evidence="6 7">
    <name type="scientific">Protea cynaroides</name>
    <dbReference type="NCBI Taxonomy" id="273540"/>
    <lineage>
        <taxon>Eukaryota</taxon>
        <taxon>Viridiplantae</taxon>
        <taxon>Streptophyta</taxon>
        <taxon>Embryophyta</taxon>
        <taxon>Tracheophyta</taxon>
        <taxon>Spermatophyta</taxon>
        <taxon>Magnoliopsida</taxon>
        <taxon>Proteales</taxon>
        <taxon>Proteaceae</taxon>
        <taxon>Protea</taxon>
    </lineage>
</organism>
<keyword evidence="3" id="KW-0804">Transcription</keyword>
<comment type="caution">
    <text evidence="6">The sequence shown here is derived from an EMBL/GenBank/DDBJ whole genome shotgun (WGS) entry which is preliminary data.</text>
</comment>
<keyword evidence="4" id="KW-0539">Nucleus</keyword>
<dbReference type="Proteomes" id="UP001141806">
    <property type="component" value="Unassembled WGS sequence"/>
</dbReference>
<proteinExistence type="predicted"/>
<dbReference type="InterPro" id="IPR044549">
    <property type="entry name" value="bHLH_AtIBH1-like"/>
</dbReference>
<gene>
    <name evidence="6" type="ORF">NE237_002352</name>
</gene>
<dbReference type="CDD" id="cd11444">
    <property type="entry name" value="bHLH_AtIBH1_like"/>
    <property type="match status" value="1"/>
</dbReference>
<dbReference type="EMBL" id="JAMYWD010000003">
    <property type="protein sequence ID" value="KAJ4977246.1"/>
    <property type="molecule type" value="Genomic_DNA"/>
</dbReference>
<accession>A0A9Q0KV30</accession>